<evidence type="ECO:0000313" key="5">
    <source>
        <dbReference type="RefSeq" id="XP_022236226.1"/>
    </source>
</evidence>
<dbReference type="CDD" id="cd11959">
    <property type="entry name" value="SH3_Cortactin"/>
    <property type="match status" value="1"/>
</dbReference>
<dbReference type="Gene3D" id="2.30.30.40">
    <property type="entry name" value="SH3 Domains"/>
    <property type="match status" value="1"/>
</dbReference>
<dbReference type="PROSITE" id="PS50002">
    <property type="entry name" value="SH3"/>
    <property type="match status" value="1"/>
</dbReference>
<keyword evidence="1 2" id="KW-0728">SH3 domain</keyword>
<dbReference type="SUPFAM" id="SSF50044">
    <property type="entry name" value="SH3-domain"/>
    <property type="match status" value="1"/>
</dbReference>
<organism evidence="4 5">
    <name type="scientific">Limulus polyphemus</name>
    <name type="common">Atlantic horseshoe crab</name>
    <dbReference type="NCBI Taxonomy" id="6850"/>
    <lineage>
        <taxon>Eukaryota</taxon>
        <taxon>Metazoa</taxon>
        <taxon>Ecdysozoa</taxon>
        <taxon>Arthropoda</taxon>
        <taxon>Chelicerata</taxon>
        <taxon>Merostomata</taxon>
        <taxon>Xiphosura</taxon>
        <taxon>Limulidae</taxon>
        <taxon>Limulus</taxon>
    </lineage>
</organism>
<dbReference type="InterPro" id="IPR036028">
    <property type="entry name" value="SH3-like_dom_sf"/>
</dbReference>
<reference evidence="5" key="1">
    <citation type="submission" date="2025-08" db="UniProtKB">
        <authorList>
            <consortium name="RefSeq"/>
        </authorList>
    </citation>
    <scope>IDENTIFICATION</scope>
    <source>
        <tissue evidence="5">Muscle</tissue>
    </source>
</reference>
<dbReference type="GeneID" id="111083822"/>
<dbReference type="RefSeq" id="XP_022236226.1">
    <property type="nucleotide sequence ID" value="XM_022380518.1"/>
</dbReference>
<evidence type="ECO:0000313" key="4">
    <source>
        <dbReference type="Proteomes" id="UP000694941"/>
    </source>
</evidence>
<evidence type="ECO:0000256" key="1">
    <source>
        <dbReference type="ARBA" id="ARBA00022443"/>
    </source>
</evidence>
<feature type="domain" description="SH3" evidence="3">
    <location>
        <begin position="81"/>
        <end position="140"/>
    </location>
</feature>
<accession>A0ABM1RXX1</accession>
<dbReference type="SMART" id="SM00326">
    <property type="entry name" value="SH3"/>
    <property type="match status" value="1"/>
</dbReference>
<dbReference type="PRINTS" id="PR00499">
    <property type="entry name" value="P67PHOX"/>
</dbReference>
<evidence type="ECO:0000256" key="2">
    <source>
        <dbReference type="PROSITE-ProRule" id="PRU00192"/>
    </source>
</evidence>
<dbReference type="Proteomes" id="UP000694941">
    <property type="component" value="Unplaced"/>
</dbReference>
<proteinExistence type="predicted"/>
<dbReference type="PRINTS" id="PR00452">
    <property type="entry name" value="SH3DOMAIN"/>
</dbReference>
<dbReference type="Pfam" id="PF14604">
    <property type="entry name" value="SH3_9"/>
    <property type="match status" value="1"/>
</dbReference>
<dbReference type="PANTHER" id="PTHR10829">
    <property type="entry name" value="CORTACTIN AND DREBRIN"/>
    <property type="match status" value="1"/>
</dbReference>
<evidence type="ECO:0000259" key="3">
    <source>
        <dbReference type="PROSITE" id="PS50002"/>
    </source>
</evidence>
<sequence>MHWGTLQLKKQDRQFVEISNIQPTENVQQFKKMPYDQATEEVLQYTDLPNAQLSEESRQLVEMSGILSTEEVERFFEMPDNTGVSAVALYDYQAADIDEISFDPDDIITNIDMIDEGWWQGECRGQIGLFPANYVQLLNH</sequence>
<dbReference type="InterPro" id="IPR001452">
    <property type="entry name" value="SH3_domain"/>
</dbReference>
<dbReference type="InterPro" id="IPR035716">
    <property type="entry name" value="Cortactin_SH3"/>
</dbReference>
<name>A0ABM1RXX1_LIMPO</name>
<dbReference type="PANTHER" id="PTHR10829:SF23">
    <property type="entry name" value="CORTACTIN, ISOFORM A"/>
    <property type="match status" value="1"/>
</dbReference>
<gene>
    <name evidence="5" type="primary">LOC111083822</name>
</gene>
<protein>
    <submittedName>
        <fullName evidence="5">Src substrate cortactin-like</fullName>
    </submittedName>
</protein>
<keyword evidence="4" id="KW-1185">Reference proteome</keyword>